<dbReference type="AlphaFoldDB" id="A0A382E9K8"/>
<proteinExistence type="predicted"/>
<sequence length="22" mass="2314">VALGSIGKVMTIESALRLSRIV</sequence>
<dbReference type="EMBL" id="UINC01043059">
    <property type="protein sequence ID" value="SVB46547.1"/>
    <property type="molecule type" value="Genomic_DNA"/>
</dbReference>
<organism evidence="1">
    <name type="scientific">marine metagenome</name>
    <dbReference type="NCBI Taxonomy" id="408172"/>
    <lineage>
        <taxon>unclassified sequences</taxon>
        <taxon>metagenomes</taxon>
        <taxon>ecological metagenomes</taxon>
    </lineage>
</organism>
<reference evidence="1" key="1">
    <citation type="submission" date="2018-05" db="EMBL/GenBank/DDBJ databases">
        <authorList>
            <person name="Lanie J.A."/>
            <person name="Ng W.-L."/>
            <person name="Kazmierczak K.M."/>
            <person name="Andrzejewski T.M."/>
            <person name="Davidsen T.M."/>
            <person name="Wayne K.J."/>
            <person name="Tettelin H."/>
            <person name="Glass J.I."/>
            <person name="Rusch D."/>
            <person name="Podicherti R."/>
            <person name="Tsui H.-C.T."/>
            <person name="Winkler M.E."/>
        </authorList>
    </citation>
    <scope>NUCLEOTIDE SEQUENCE</scope>
</reference>
<evidence type="ECO:0000313" key="1">
    <source>
        <dbReference type="EMBL" id="SVB46547.1"/>
    </source>
</evidence>
<name>A0A382E9K8_9ZZZZ</name>
<protein>
    <submittedName>
        <fullName evidence="1">Uncharacterized protein</fullName>
    </submittedName>
</protein>
<feature type="non-terminal residue" evidence="1">
    <location>
        <position position="22"/>
    </location>
</feature>
<accession>A0A382E9K8</accession>
<gene>
    <name evidence="1" type="ORF">METZ01_LOCUS199401</name>
</gene>
<feature type="non-terminal residue" evidence="1">
    <location>
        <position position="1"/>
    </location>
</feature>